<evidence type="ECO:0000256" key="4">
    <source>
        <dbReference type="ARBA" id="ARBA00022794"/>
    </source>
</evidence>
<comment type="subcellular location">
    <subcellularLocation>
        <location evidence="1">Cell projection</location>
        <location evidence="1">Cilium</location>
    </subcellularLocation>
</comment>
<dbReference type="SMART" id="SM00028">
    <property type="entry name" value="TPR"/>
    <property type="match status" value="4"/>
</dbReference>
<dbReference type="GO" id="GO:0005879">
    <property type="term" value="C:axonemal microtubule"/>
    <property type="evidence" value="ECO:0007669"/>
    <property type="project" value="TreeGrafter"/>
</dbReference>
<dbReference type="PANTHER" id="PTHR20931">
    <property type="entry name" value="TETRATRICOPEPTIDE REPEAT PROTEIN 30"/>
    <property type="match status" value="1"/>
</dbReference>
<evidence type="ECO:0000256" key="6">
    <source>
        <dbReference type="ARBA" id="ARBA00023069"/>
    </source>
</evidence>
<dbReference type="GO" id="GO:0030992">
    <property type="term" value="C:intraciliary transport particle B"/>
    <property type="evidence" value="ECO:0007669"/>
    <property type="project" value="TreeGrafter"/>
</dbReference>
<dbReference type="Proteomes" id="UP000318582">
    <property type="component" value="Unassembled WGS sequence"/>
</dbReference>
<keyword evidence="8" id="KW-0175">Coiled coil</keyword>
<evidence type="ECO:0000256" key="7">
    <source>
        <dbReference type="ARBA" id="ARBA00023273"/>
    </source>
</evidence>
<dbReference type="InterPro" id="IPR019734">
    <property type="entry name" value="TPR_rpt"/>
</dbReference>
<dbReference type="InterPro" id="IPR039941">
    <property type="entry name" value="TT30"/>
</dbReference>
<feature type="region of interest" description="Disordered" evidence="9">
    <location>
        <begin position="652"/>
        <end position="687"/>
    </location>
</feature>
<dbReference type="GO" id="GO:0120170">
    <property type="term" value="F:intraciliary transport particle B binding"/>
    <property type="evidence" value="ECO:0007669"/>
    <property type="project" value="TreeGrafter"/>
</dbReference>
<dbReference type="InterPro" id="IPR011990">
    <property type="entry name" value="TPR-like_helical_dom_sf"/>
</dbReference>
<evidence type="ECO:0000256" key="9">
    <source>
        <dbReference type="SAM" id="MobiDB-lite"/>
    </source>
</evidence>
<keyword evidence="7" id="KW-0966">Cell projection</keyword>
<dbReference type="STRING" id="109895.A0A507EFP0"/>
<evidence type="ECO:0000256" key="1">
    <source>
        <dbReference type="ARBA" id="ARBA00004138"/>
    </source>
</evidence>
<dbReference type="SUPFAM" id="SSF48452">
    <property type="entry name" value="TPR-like"/>
    <property type="match status" value="2"/>
</dbReference>
<feature type="coiled-coil region" evidence="8">
    <location>
        <begin position="395"/>
        <end position="422"/>
    </location>
</feature>
<keyword evidence="11" id="KW-1185">Reference proteome</keyword>
<gene>
    <name evidence="10" type="ORF">PhCBS80983_g00262</name>
</gene>
<dbReference type="PANTHER" id="PTHR20931:SF0">
    <property type="entry name" value="TETRATRICOPEPTIDE REPEAT PROTEIN 30"/>
    <property type="match status" value="1"/>
</dbReference>
<name>A0A507EFP0_9FUNG</name>
<keyword evidence="5" id="KW-0802">TPR repeat</keyword>
<dbReference type="GO" id="GO:0042073">
    <property type="term" value="P:intraciliary transport"/>
    <property type="evidence" value="ECO:0007669"/>
    <property type="project" value="TreeGrafter"/>
</dbReference>
<organism evidence="10 11">
    <name type="scientific">Powellomyces hirtus</name>
    <dbReference type="NCBI Taxonomy" id="109895"/>
    <lineage>
        <taxon>Eukaryota</taxon>
        <taxon>Fungi</taxon>
        <taxon>Fungi incertae sedis</taxon>
        <taxon>Chytridiomycota</taxon>
        <taxon>Chytridiomycota incertae sedis</taxon>
        <taxon>Chytridiomycetes</taxon>
        <taxon>Spizellomycetales</taxon>
        <taxon>Powellomycetaceae</taxon>
        <taxon>Powellomyces</taxon>
    </lineage>
</organism>
<evidence type="ECO:0000256" key="5">
    <source>
        <dbReference type="ARBA" id="ARBA00022803"/>
    </source>
</evidence>
<comment type="caution">
    <text evidence="10">The sequence shown here is derived from an EMBL/GenBank/DDBJ whole genome shotgun (WGS) entry which is preliminary data.</text>
</comment>
<dbReference type="EMBL" id="QEAQ01000002">
    <property type="protein sequence ID" value="TPX62634.1"/>
    <property type="molecule type" value="Genomic_DNA"/>
</dbReference>
<keyword evidence="4" id="KW-0970">Cilium biogenesis/degradation</keyword>
<dbReference type="FunFam" id="1.25.40.10:FF:000186">
    <property type="entry name" value="Tetratricopeptide repeat domain 30A"/>
    <property type="match status" value="1"/>
</dbReference>
<comment type="similarity">
    <text evidence="2">Belongs to the TTC30/dfy-1/fleer family.</text>
</comment>
<accession>A0A507EFP0</accession>
<evidence type="ECO:0000313" key="10">
    <source>
        <dbReference type="EMBL" id="TPX62634.1"/>
    </source>
</evidence>
<sequence>MTSYGPPRTSMVPGTSYPGAGGGSAPAGFFQVPEGKYTTTIYSYIRDGRFTDVIKILSTELNTTPESRPVLSLMAYCYFMLQDFQQAANYYEQLTRFYPEVDSYRVYYVQSLYKGGLYDEAQKACAMIENADTSTKIWKLQAAIKYGMDDLPGCKMLIDQLPPSEPDTIINRACLLFKEGKYEEACAHYLDALKMLGYQADLSYNVALCHYMLNQYVSALKFIADIIEKGIRNHPELSVGMATEGIEVRSVGNSQLLHETYLVEAFNLKAAIEYHLKNLEAAREALTDMPPRNEQELDPVTLHNQALMNMETDPTDGFEKLNFLLHQIPAPPEAFGNLLLLYIKYQYIDLAADLLAENAQLADVHLDPYIYGFVEASLLRQSSPEESYNKFDDLANKHADMLRKLTKQVQEARQNHDEETVKRVVNEYDDAVERYIPVLMAQAKIYWDRDNYHMVEKIFRKSVEFCNEHDVWKLNVAHVLFMQESKYKEAISFYEPIVKKQYENILEVTAIVLANLCVSYIMTSQNEEAEELMRKIEKEEERLAYEDPTKRTYHLCIVNLVIGTLYCAKGNYEFGITRIMKSLEPFNKKLGTDTWYYAKRCFASLFEMLAKHMILLKDSVFQEILQFFDTCELHGRQIPAVVNNPLSDVMGGGNSGSAQQSTGAGTGQPANTATSASARARDGGRNNVSSEARLLKSLYLRLYN</sequence>
<proteinExistence type="inferred from homology"/>
<evidence type="ECO:0000313" key="11">
    <source>
        <dbReference type="Proteomes" id="UP000318582"/>
    </source>
</evidence>
<dbReference type="FunFam" id="1.25.40.10:FF:000211">
    <property type="entry name" value="tetratricopeptide repeat protein 30B"/>
    <property type="match status" value="1"/>
</dbReference>
<dbReference type="Pfam" id="PF13432">
    <property type="entry name" value="TPR_16"/>
    <property type="match status" value="2"/>
</dbReference>
<evidence type="ECO:0000256" key="3">
    <source>
        <dbReference type="ARBA" id="ARBA00022737"/>
    </source>
</evidence>
<keyword evidence="3" id="KW-0677">Repeat</keyword>
<dbReference type="AlphaFoldDB" id="A0A507EFP0"/>
<keyword evidence="6" id="KW-0969">Cilium</keyword>
<protein>
    <recommendedName>
        <fullName evidence="12">Tetratricopeptide repeat protein 30</fullName>
    </recommendedName>
</protein>
<evidence type="ECO:0000256" key="2">
    <source>
        <dbReference type="ARBA" id="ARBA00009522"/>
    </source>
</evidence>
<reference evidence="10 11" key="1">
    <citation type="journal article" date="2019" name="Sci. Rep.">
        <title>Comparative genomics of chytrid fungi reveal insights into the obligate biotrophic and pathogenic lifestyle of Synchytrium endobioticum.</title>
        <authorList>
            <person name="van de Vossenberg B.T.L.H."/>
            <person name="Warris S."/>
            <person name="Nguyen H.D.T."/>
            <person name="van Gent-Pelzer M.P.E."/>
            <person name="Joly D.L."/>
            <person name="van de Geest H.C."/>
            <person name="Bonants P.J.M."/>
            <person name="Smith D.S."/>
            <person name="Levesque C.A."/>
            <person name="van der Lee T.A.J."/>
        </authorList>
    </citation>
    <scope>NUCLEOTIDE SEQUENCE [LARGE SCALE GENOMIC DNA]</scope>
    <source>
        <strain evidence="10 11">CBS 809.83</strain>
    </source>
</reference>
<dbReference type="Gene3D" id="1.25.40.10">
    <property type="entry name" value="Tetratricopeptide repeat domain"/>
    <property type="match status" value="3"/>
</dbReference>
<evidence type="ECO:0000256" key="8">
    <source>
        <dbReference type="SAM" id="Coils"/>
    </source>
</evidence>
<evidence type="ECO:0008006" key="12">
    <source>
        <dbReference type="Google" id="ProtNLM"/>
    </source>
</evidence>